<accession>A0ABW4K718</accession>
<protein>
    <submittedName>
        <fullName evidence="5">8-amino-7-oxononanoate synthase</fullName>
        <ecNumber evidence="5">2.3.1.47</ecNumber>
    </submittedName>
</protein>
<feature type="domain" description="Aminotransferase class I/classII large" evidence="4">
    <location>
        <begin position="31"/>
        <end position="361"/>
    </location>
</feature>
<dbReference type="PANTHER" id="PTHR13693:SF100">
    <property type="entry name" value="8-AMINO-7-OXONONANOATE SYNTHASE"/>
    <property type="match status" value="1"/>
</dbReference>
<dbReference type="InterPro" id="IPR050087">
    <property type="entry name" value="AON_synthase_class-II"/>
</dbReference>
<keyword evidence="2 5" id="KW-0808">Transferase</keyword>
<evidence type="ECO:0000313" key="5">
    <source>
        <dbReference type="EMBL" id="MFD1702863.1"/>
    </source>
</evidence>
<evidence type="ECO:0000256" key="3">
    <source>
        <dbReference type="ARBA" id="ARBA00022898"/>
    </source>
</evidence>
<sequence length="380" mass="39178">MTAAGLARYASALDGLERRSRRRALIPRAGVDFASNDYLGLSASPRLANAVRDALARGVAVGAAGSRLLRGNDPEHEALEAEAAVFFGAERALFLGSGYAANVALVAALPQRGDLVVHDALVHASVHDGLRQTKADVASAPHNDAQGFDDAIRAWRATGGRGTPFIAAESIYSMEGDAAPVADLLAVAEAHDGFLLLDEAHATGVFGAGGRGLGEAFEGRSSLIAVHTCGKALCASGALVTGPAPIVDFLVNRARPFIYATAPSPLMAAAVREALRIVADEPERRAALTRLVELAGRRLGVLGVTPTGTQIQPVILGLNARATSIARRLQAAGYDCRAIRPPTVPEGTARLRISLTLNADEAAVTGLTDAIAEALTAAAA</sequence>
<name>A0ABW4K718_9HYPH</name>
<keyword evidence="5" id="KW-0012">Acyltransferase</keyword>
<dbReference type="EMBL" id="JBHUER010000004">
    <property type="protein sequence ID" value="MFD1702863.1"/>
    <property type="molecule type" value="Genomic_DNA"/>
</dbReference>
<dbReference type="Pfam" id="PF00155">
    <property type="entry name" value="Aminotran_1_2"/>
    <property type="match status" value="1"/>
</dbReference>
<keyword evidence="3" id="KW-0663">Pyridoxal phosphate</keyword>
<dbReference type="InterPro" id="IPR015421">
    <property type="entry name" value="PyrdxlP-dep_Trfase_major"/>
</dbReference>
<dbReference type="Gene3D" id="3.90.1150.10">
    <property type="entry name" value="Aspartate Aminotransferase, domain 1"/>
    <property type="match status" value="1"/>
</dbReference>
<evidence type="ECO:0000259" key="4">
    <source>
        <dbReference type="Pfam" id="PF00155"/>
    </source>
</evidence>
<evidence type="ECO:0000256" key="1">
    <source>
        <dbReference type="ARBA" id="ARBA00001933"/>
    </source>
</evidence>
<dbReference type="SUPFAM" id="SSF53383">
    <property type="entry name" value="PLP-dependent transferases"/>
    <property type="match status" value="1"/>
</dbReference>
<organism evidence="5 6">
    <name type="scientific">Methylopila henanensis</name>
    <dbReference type="NCBI Taxonomy" id="873516"/>
    <lineage>
        <taxon>Bacteria</taxon>
        <taxon>Pseudomonadati</taxon>
        <taxon>Pseudomonadota</taxon>
        <taxon>Alphaproteobacteria</taxon>
        <taxon>Hyphomicrobiales</taxon>
        <taxon>Methylopilaceae</taxon>
        <taxon>Methylopila</taxon>
    </lineage>
</organism>
<reference evidence="6" key="1">
    <citation type="journal article" date="2019" name="Int. J. Syst. Evol. Microbiol.">
        <title>The Global Catalogue of Microorganisms (GCM) 10K type strain sequencing project: providing services to taxonomists for standard genome sequencing and annotation.</title>
        <authorList>
            <consortium name="The Broad Institute Genomics Platform"/>
            <consortium name="The Broad Institute Genome Sequencing Center for Infectious Disease"/>
            <person name="Wu L."/>
            <person name="Ma J."/>
        </authorList>
    </citation>
    <scope>NUCLEOTIDE SEQUENCE [LARGE SCALE GENOMIC DNA]</scope>
    <source>
        <strain evidence="6">KCTC 23707</strain>
    </source>
</reference>
<dbReference type="EC" id="2.3.1.47" evidence="5"/>
<dbReference type="Gene3D" id="3.40.640.10">
    <property type="entry name" value="Type I PLP-dependent aspartate aminotransferase-like (Major domain)"/>
    <property type="match status" value="1"/>
</dbReference>
<evidence type="ECO:0000256" key="2">
    <source>
        <dbReference type="ARBA" id="ARBA00022679"/>
    </source>
</evidence>
<evidence type="ECO:0000313" key="6">
    <source>
        <dbReference type="Proteomes" id="UP001597308"/>
    </source>
</evidence>
<comment type="caution">
    <text evidence="5">The sequence shown here is derived from an EMBL/GenBank/DDBJ whole genome shotgun (WGS) entry which is preliminary data.</text>
</comment>
<gene>
    <name evidence="5" type="ORF">ACFSCV_07580</name>
</gene>
<dbReference type="Proteomes" id="UP001597308">
    <property type="component" value="Unassembled WGS sequence"/>
</dbReference>
<comment type="cofactor">
    <cofactor evidence="1">
        <name>pyridoxal 5'-phosphate</name>
        <dbReference type="ChEBI" id="CHEBI:597326"/>
    </cofactor>
</comment>
<keyword evidence="6" id="KW-1185">Reference proteome</keyword>
<dbReference type="RefSeq" id="WP_378798540.1">
    <property type="nucleotide sequence ID" value="NZ_JBHUER010000004.1"/>
</dbReference>
<dbReference type="PANTHER" id="PTHR13693">
    <property type="entry name" value="CLASS II AMINOTRANSFERASE/8-AMINO-7-OXONONANOATE SYNTHASE"/>
    <property type="match status" value="1"/>
</dbReference>
<dbReference type="InterPro" id="IPR015424">
    <property type="entry name" value="PyrdxlP-dep_Trfase"/>
</dbReference>
<dbReference type="GO" id="GO:0008710">
    <property type="term" value="F:8-amino-7-oxononanoate synthase activity"/>
    <property type="evidence" value="ECO:0007669"/>
    <property type="project" value="UniProtKB-EC"/>
</dbReference>
<dbReference type="InterPro" id="IPR004839">
    <property type="entry name" value="Aminotransferase_I/II_large"/>
</dbReference>
<proteinExistence type="predicted"/>
<dbReference type="InterPro" id="IPR015422">
    <property type="entry name" value="PyrdxlP-dep_Trfase_small"/>
</dbReference>